<reference evidence="1 2" key="1">
    <citation type="journal article" date="2015" name="Genome Announc.">
        <title>Expanding the biotechnology potential of lactobacilli through comparative genomics of 213 strains and associated genera.</title>
        <authorList>
            <person name="Sun Z."/>
            <person name="Harris H.M."/>
            <person name="McCann A."/>
            <person name="Guo C."/>
            <person name="Argimon S."/>
            <person name="Zhang W."/>
            <person name="Yang X."/>
            <person name="Jeffery I.B."/>
            <person name="Cooney J.C."/>
            <person name="Kagawa T.F."/>
            <person name="Liu W."/>
            <person name="Song Y."/>
            <person name="Salvetti E."/>
            <person name="Wrobel A."/>
            <person name="Rasinkangas P."/>
            <person name="Parkhill J."/>
            <person name="Rea M.C."/>
            <person name="O'Sullivan O."/>
            <person name="Ritari J."/>
            <person name="Douillard F.P."/>
            <person name="Paul Ross R."/>
            <person name="Yang R."/>
            <person name="Briner A.E."/>
            <person name="Felis G.E."/>
            <person name="de Vos W.M."/>
            <person name="Barrangou R."/>
            <person name="Klaenhammer T.R."/>
            <person name="Caufield P.W."/>
            <person name="Cui Y."/>
            <person name="Zhang H."/>
            <person name="O'Toole P.W."/>
        </authorList>
    </citation>
    <scope>NUCLEOTIDE SEQUENCE [LARGE SCALE GENOMIC DNA]</scope>
    <source>
        <strain evidence="1 2">DSM 20690</strain>
    </source>
</reference>
<protein>
    <submittedName>
        <fullName evidence="1">Uncharacterized protein</fullName>
    </submittedName>
</protein>
<accession>A0A0R2JM66</accession>
<organism evidence="1 2">
    <name type="scientific">Fructilactobacillus lindneri DSM 20690 = JCM 11027</name>
    <dbReference type="NCBI Taxonomy" id="1122148"/>
    <lineage>
        <taxon>Bacteria</taxon>
        <taxon>Bacillati</taxon>
        <taxon>Bacillota</taxon>
        <taxon>Bacilli</taxon>
        <taxon>Lactobacillales</taxon>
        <taxon>Lactobacillaceae</taxon>
        <taxon>Fructilactobacillus</taxon>
    </lineage>
</organism>
<proteinExistence type="predicted"/>
<evidence type="ECO:0000313" key="2">
    <source>
        <dbReference type="Proteomes" id="UP000051565"/>
    </source>
</evidence>
<evidence type="ECO:0000313" key="1">
    <source>
        <dbReference type="EMBL" id="KRN78281.1"/>
    </source>
</evidence>
<dbReference type="RefSeq" id="WP_065866131.1">
    <property type="nucleotide sequence ID" value="NZ_FUXS01000003.1"/>
</dbReference>
<dbReference type="PATRIC" id="fig|1122148.6.peg.1453"/>
<keyword evidence="2" id="KW-1185">Reference proteome</keyword>
<gene>
    <name evidence="1" type="ORF">IV52_GL001415</name>
</gene>
<dbReference type="GeneID" id="61249549"/>
<dbReference type="AlphaFoldDB" id="A0A0R2JM66"/>
<comment type="caution">
    <text evidence="1">The sequence shown here is derived from an EMBL/GenBank/DDBJ whole genome shotgun (WGS) entry which is preliminary data.</text>
</comment>
<sequence>MSDATKADKTLDKISEIVTKLEKDLAKESTESEEGHKVRAWFEEHKAIHEIKRTLHGVGKFDKYDEDAYNKFMKDYENVINDFDKN</sequence>
<dbReference type="Proteomes" id="UP000051565">
    <property type="component" value="Unassembled WGS sequence"/>
</dbReference>
<name>A0A0R2JM66_9LACO</name>
<dbReference type="EMBL" id="JQBT01000036">
    <property type="protein sequence ID" value="KRN78281.1"/>
    <property type="molecule type" value="Genomic_DNA"/>
</dbReference>